<dbReference type="PANTHER" id="PTHR42770">
    <property type="entry name" value="AMINO ACID TRANSPORTER-RELATED"/>
    <property type="match status" value="1"/>
</dbReference>
<evidence type="ECO:0000313" key="8">
    <source>
        <dbReference type="Proteomes" id="UP000002168"/>
    </source>
</evidence>
<evidence type="ECO:0000256" key="5">
    <source>
        <dbReference type="ARBA" id="ARBA00023136"/>
    </source>
</evidence>
<keyword evidence="5 6" id="KW-0472">Membrane</keyword>
<feature type="transmembrane region" description="Helical" evidence="6">
    <location>
        <begin position="185"/>
        <end position="207"/>
    </location>
</feature>
<dbReference type="Pfam" id="PF13520">
    <property type="entry name" value="AA_permease_2"/>
    <property type="match status" value="1"/>
</dbReference>
<gene>
    <name evidence="7" type="ordered locus">Swoo_0244</name>
</gene>
<dbReference type="RefSeq" id="WP_012322894.1">
    <property type="nucleotide sequence ID" value="NC_010506.1"/>
</dbReference>
<feature type="transmembrane region" description="Helical" evidence="6">
    <location>
        <begin position="87"/>
        <end position="108"/>
    </location>
</feature>
<dbReference type="eggNOG" id="COG0531">
    <property type="taxonomic scope" value="Bacteria"/>
</dbReference>
<dbReference type="GO" id="GO:0005886">
    <property type="term" value="C:plasma membrane"/>
    <property type="evidence" value="ECO:0007669"/>
    <property type="project" value="UniProtKB-SubCell"/>
</dbReference>
<organism evidence="7 8">
    <name type="scientific">Shewanella woodyi (strain ATCC 51908 / MS32)</name>
    <dbReference type="NCBI Taxonomy" id="392500"/>
    <lineage>
        <taxon>Bacteria</taxon>
        <taxon>Pseudomonadati</taxon>
        <taxon>Pseudomonadota</taxon>
        <taxon>Gammaproteobacteria</taxon>
        <taxon>Alteromonadales</taxon>
        <taxon>Shewanellaceae</taxon>
        <taxon>Shewanella</taxon>
    </lineage>
</organism>
<evidence type="ECO:0000256" key="4">
    <source>
        <dbReference type="ARBA" id="ARBA00022989"/>
    </source>
</evidence>
<accession>B1KN48</accession>
<sequence length="421" mass="44989">MNQIKGKIGRWQGAGLMATTLLGTGVFILPQMTIETAGSGALIAWLVLTLAIIPVTLVFGRLASVFPHAAGPAYFVEQAFGRTSGRTIGLLFLLVIPLGAPAAIMMTFKFVDVLVTLSGWAEVMTELLLLGVLAVLNFRGVQVSAKLQFALTLGVVSVVVALFGAGGLNLSEMESLTSAVKPEVALIMAAAGIAFWSFLGVEAMTHLANDFRDPKRDMIPAMMIGTLLVGLVYLACTLLLLLFPGTSNLAMVAVFDSLLGGYGAQVIGILGIASGLATVNVYTASAARLVWSFSREGVLPKYFELLNHYGAPVRASSVLLAVMAVVIVLTYITGQDLEGLIAWTNGVFVIIYLVSMLAAIKLLSRRFLPLVSLSCLLCLLLAFALGMNMAYALILTAILYPLLWWQKVHLLRRERAQVILN</sequence>
<feature type="transmembrane region" description="Helical" evidence="6">
    <location>
        <begin position="340"/>
        <end position="360"/>
    </location>
</feature>
<dbReference type="PIRSF" id="PIRSF006060">
    <property type="entry name" value="AA_transporter"/>
    <property type="match status" value="1"/>
</dbReference>
<dbReference type="HOGENOM" id="CLU_007946_18_0_6"/>
<keyword evidence="3 6" id="KW-0812">Transmembrane</keyword>
<feature type="transmembrane region" description="Helical" evidence="6">
    <location>
        <begin position="219"/>
        <end position="243"/>
    </location>
</feature>
<dbReference type="STRING" id="392500.Swoo_0244"/>
<dbReference type="NCBIfam" id="NF008245">
    <property type="entry name" value="PRK11021.1"/>
    <property type="match status" value="1"/>
</dbReference>
<evidence type="ECO:0000256" key="1">
    <source>
        <dbReference type="ARBA" id="ARBA00004651"/>
    </source>
</evidence>
<comment type="subcellular location">
    <subcellularLocation>
        <location evidence="1">Cell membrane</location>
        <topology evidence="1">Multi-pass membrane protein</topology>
    </subcellularLocation>
</comment>
<keyword evidence="4 6" id="KW-1133">Transmembrane helix</keyword>
<feature type="transmembrane region" description="Helical" evidence="6">
    <location>
        <begin position="312"/>
        <end position="334"/>
    </location>
</feature>
<feature type="transmembrane region" description="Helical" evidence="6">
    <location>
        <begin position="42"/>
        <end position="66"/>
    </location>
</feature>
<feature type="transmembrane region" description="Helical" evidence="6">
    <location>
        <begin position="147"/>
        <end position="165"/>
    </location>
</feature>
<dbReference type="EMBL" id="CP000961">
    <property type="protein sequence ID" value="ACA84545.1"/>
    <property type="molecule type" value="Genomic_DNA"/>
</dbReference>
<feature type="transmembrane region" description="Helical" evidence="6">
    <location>
        <begin position="114"/>
        <end position="135"/>
    </location>
</feature>
<dbReference type="Gene3D" id="1.20.1740.10">
    <property type="entry name" value="Amino acid/polyamine transporter I"/>
    <property type="match status" value="1"/>
</dbReference>
<reference evidence="7 8" key="1">
    <citation type="submission" date="2008-02" db="EMBL/GenBank/DDBJ databases">
        <title>Complete sequence of Shewanella woodyi ATCC 51908.</title>
        <authorList>
            <consortium name="US DOE Joint Genome Institute"/>
            <person name="Copeland A."/>
            <person name="Lucas S."/>
            <person name="Lapidus A."/>
            <person name="Glavina del Rio T."/>
            <person name="Dalin E."/>
            <person name="Tice H."/>
            <person name="Bruce D."/>
            <person name="Goodwin L."/>
            <person name="Pitluck S."/>
            <person name="Sims D."/>
            <person name="Brettin T."/>
            <person name="Detter J.C."/>
            <person name="Han C."/>
            <person name="Kuske C.R."/>
            <person name="Schmutz J."/>
            <person name="Larimer F."/>
            <person name="Land M."/>
            <person name="Hauser L."/>
            <person name="Kyrpides N."/>
            <person name="Lykidis A."/>
            <person name="Zhao J.-S."/>
            <person name="Richardson P."/>
        </authorList>
    </citation>
    <scope>NUCLEOTIDE SEQUENCE [LARGE SCALE GENOMIC DNA]</scope>
    <source>
        <strain evidence="8">ATCC 51908 / MS32</strain>
    </source>
</reference>
<dbReference type="Proteomes" id="UP000002168">
    <property type="component" value="Chromosome"/>
</dbReference>
<evidence type="ECO:0000256" key="3">
    <source>
        <dbReference type="ARBA" id="ARBA00022692"/>
    </source>
</evidence>
<keyword evidence="8" id="KW-1185">Reference proteome</keyword>
<name>B1KN48_SHEWM</name>
<keyword evidence="2" id="KW-1003">Cell membrane</keyword>
<evidence type="ECO:0000256" key="6">
    <source>
        <dbReference type="SAM" id="Phobius"/>
    </source>
</evidence>
<dbReference type="InterPro" id="IPR002293">
    <property type="entry name" value="AA/rel_permease1"/>
</dbReference>
<dbReference type="GO" id="GO:0022857">
    <property type="term" value="F:transmembrane transporter activity"/>
    <property type="evidence" value="ECO:0007669"/>
    <property type="project" value="InterPro"/>
</dbReference>
<protein>
    <submittedName>
        <fullName evidence="7">Amino acid permease-associated region</fullName>
    </submittedName>
</protein>
<evidence type="ECO:0000256" key="2">
    <source>
        <dbReference type="ARBA" id="ARBA00022475"/>
    </source>
</evidence>
<feature type="transmembrane region" description="Helical" evidence="6">
    <location>
        <begin position="12"/>
        <end position="30"/>
    </location>
</feature>
<feature type="transmembrane region" description="Helical" evidence="6">
    <location>
        <begin position="263"/>
        <end position="291"/>
    </location>
</feature>
<dbReference type="AlphaFoldDB" id="B1KN48"/>
<dbReference type="InterPro" id="IPR050367">
    <property type="entry name" value="APC_superfamily"/>
</dbReference>
<dbReference type="PANTHER" id="PTHR42770:SF13">
    <property type="entry name" value="L-METHIONINE_BRANCHED-CHAIN AMINO ACID EXPORTER YJEH"/>
    <property type="match status" value="1"/>
</dbReference>
<evidence type="ECO:0000313" key="7">
    <source>
        <dbReference type="EMBL" id="ACA84545.1"/>
    </source>
</evidence>
<proteinExistence type="predicted"/>
<dbReference type="KEGG" id="swd:Swoo_0244"/>